<dbReference type="OrthoDB" id="9784671at2"/>
<gene>
    <name evidence="10" type="ORF">Cabys_3816</name>
    <name evidence="11" type="ORF">Calab_1303</name>
</gene>
<evidence type="ECO:0000313" key="12">
    <source>
        <dbReference type="Proteomes" id="UP000004671"/>
    </source>
</evidence>
<dbReference type="InterPro" id="IPR051449">
    <property type="entry name" value="ABC-2_transporter_component"/>
</dbReference>
<sequence>MSRTFRSIVKKEFLHIVRDYQTLIIIFIMPVLMLLLFGYAITLEMRQIEIAVVDHARTPQSRLLINHLQSSDFFNIRAYNVPEGAFESLLQKRKVRCILVIPADFSQSLNQEVFTPVQLLIDASDPNAANFIQNYLLKITGLFNAENNPDFKLPFEIIPRFMFNPDLKSEYFFVPGLIAVIILLISALLTSIAIVREKERGTFEQILVSPVHATQIILGKVIPYIALGFIDSLIILFIGHVWFQVPIHGSLLLLFATLIVYLLTGLSFGLFVSTVTDSQRTAMLIALLMTILPTILLSGFIFPISSMPLIFQYVSQIIPATHFLKIIRGILLKGNGLMEIKMEIVYLMGLSAFMMALSIKKFKTGLE</sequence>
<evidence type="ECO:0000259" key="9">
    <source>
        <dbReference type="PROSITE" id="PS51012"/>
    </source>
</evidence>
<dbReference type="PROSITE" id="PS51012">
    <property type="entry name" value="ABC_TM2"/>
    <property type="match status" value="1"/>
</dbReference>
<feature type="transmembrane region" description="Helical" evidence="8">
    <location>
        <begin position="249"/>
        <end position="272"/>
    </location>
</feature>
<dbReference type="Gene3D" id="3.40.1710.10">
    <property type="entry name" value="abc type-2 transporter like domain"/>
    <property type="match status" value="1"/>
</dbReference>
<organism evidence="11 12">
    <name type="scientific">Caldithrix abyssi DSM 13497</name>
    <dbReference type="NCBI Taxonomy" id="880073"/>
    <lineage>
        <taxon>Bacteria</taxon>
        <taxon>Pseudomonadati</taxon>
        <taxon>Calditrichota</taxon>
        <taxon>Calditrichia</taxon>
        <taxon>Calditrichales</taxon>
        <taxon>Calditrichaceae</taxon>
        <taxon>Caldithrix</taxon>
    </lineage>
</organism>
<dbReference type="STRING" id="880073.Cabys_3816"/>
<dbReference type="HOGENOM" id="CLU_039483_8_3_0"/>
<feature type="domain" description="ABC transmembrane type-2" evidence="9">
    <location>
        <begin position="139"/>
        <end position="365"/>
    </location>
</feature>
<evidence type="ECO:0000313" key="13">
    <source>
        <dbReference type="Proteomes" id="UP000183868"/>
    </source>
</evidence>
<comment type="similarity">
    <text evidence="2">Belongs to the ABC-2 integral membrane protein family.</text>
</comment>
<reference evidence="11 12" key="1">
    <citation type="submission" date="2011-09" db="EMBL/GenBank/DDBJ databases">
        <title>The permanent draft genome of Caldithrix abyssi DSM 13497.</title>
        <authorList>
            <consortium name="US DOE Joint Genome Institute (JGI-PGF)"/>
            <person name="Lucas S."/>
            <person name="Han J."/>
            <person name="Lapidus A."/>
            <person name="Bruce D."/>
            <person name="Goodwin L."/>
            <person name="Pitluck S."/>
            <person name="Peters L."/>
            <person name="Kyrpides N."/>
            <person name="Mavromatis K."/>
            <person name="Ivanova N."/>
            <person name="Mikhailova N."/>
            <person name="Chertkov O."/>
            <person name="Detter J.C."/>
            <person name="Tapia R."/>
            <person name="Han C."/>
            <person name="Land M."/>
            <person name="Hauser L."/>
            <person name="Markowitz V."/>
            <person name="Cheng J.-F."/>
            <person name="Hugenholtz P."/>
            <person name="Woyke T."/>
            <person name="Wu D."/>
            <person name="Spring S."/>
            <person name="Brambilla E."/>
            <person name="Klenk H.-P."/>
            <person name="Eisen J.A."/>
        </authorList>
    </citation>
    <scope>NUCLEOTIDE SEQUENCE [LARGE SCALE GENOMIC DNA]</scope>
    <source>
        <strain evidence="11 12">DSM 13497</strain>
    </source>
</reference>
<evidence type="ECO:0000256" key="6">
    <source>
        <dbReference type="ARBA" id="ARBA00022989"/>
    </source>
</evidence>
<name>H1XYQ9_CALAY</name>
<comment type="subcellular location">
    <subcellularLocation>
        <location evidence="1">Cell membrane</location>
        <topology evidence="1">Multi-pass membrane protein</topology>
    </subcellularLocation>
</comment>
<dbReference type="Proteomes" id="UP000183868">
    <property type="component" value="Chromosome"/>
</dbReference>
<accession>H1XYQ9</accession>
<feature type="transmembrane region" description="Helical" evidence="8">
    <location>
        <begin position="20"/>
        <end position="41"/>
    </location>
</feature>
<dbReference type="GO" id="GO:0140359">
    <property type="term" value="F:ABC-type transporter activity"/>
    <property type="evidence" value="ECO:0007669"/>
    <property type="project" value="InterPro"/>
</dbReference>
<dbReference type="Proteomes" id="UP000004671">
    <property type="component" value="Chromosome"/>
</dbReference>
<keyword evidence="7 8" id="KW-0472">Membrane</keyword>
<feature type="transmembrane region" description="Helical" evidence="8">
    <location>
        <begin position="284"/>
        <end position="304"/>
    </location>
</feature>
<dbReference type="InterPro" id="IPR047817">
    <property type="entry name" value="ABC2_TM_bact-type"/>
</dbReference>
<dbReference type="PANTHER" id="PTHR30294">
    <property type="entry name" value="MEMBRANE COMPONENT OF ABC TRANSPORTER YHHJ-RELATED"/>
    <property type="match status" value="1"/>
</dbReference>
<evidence type="ECO:0000256" key="5">
    <source>
        <dbReference type="ARBA" id="ARBA00022692"/>
    </source>
</evidence>
<keyword evidence="5 8" id="KW-0812">Transmembrane</keyword>
<dbReference type="EMBL" id="CP018099">
    <property type="protein sequence ID" value="APF20561.1"/>
    <property type="molecule type" value="Genomic_DNA"/>
</dbReference>
<dbReference type="KEGG" id="caby:Cabys_3816"/>
<evidence type="ECO:0000256" key="2">
    <source>
        <dbReference type="ARBA" id="ARBA00007783"/>
    </source>
</evidence>
<dbReference type="InterPro" id="IPR013525">
    <property type="entry name" value="ABC2_TM"/>
</dbReference>
<keyword evidence="3" id="KW-0813">Transport</keyword>
<dbReference type="eggNOG" id="COG0842">
    <property type="taxonomic scope" value="Bacteria"/>
</dbReference>
<keyword evidence="4" id="KW-1003">Cell membrane</keyword>
<dbReference type="InParanoid" id="H1XYQ9"/>
<evidence type="ECO:0000256" key="8">
    <source>
        <dbReference type="SAM" id="Phobius"/>
    </source>
</evidence>
<keyword evidence="6 8" id="KW-1133">Transmembrane helix</keyword>
<reference evidence="10 13" key="2">
    <citation type="submission" date="2016-11" db="EMBL/GenBank/DDBJ databases">
        <title>Genomic analysis of Caldithrix abyssi and proposal of a novel bacterial phylum Caldithrichaeota.</title>
        <authorList>
            <person name="Kublanov I."/>
            <person name="Sigalova O."/>
            <person name="Gavrilov S."/>
            <person name="Lebedinsky A."/>
            <person name="Ivanova N."/>
            <person name="Daum C."/>
            <person name="Reddy T."/>
            <person name="Klenk H.P."/>
            <person name="Goker M."/>
            <person name="Reva O."/>
            <person name="Miroshnichenko M."/>
            <person name="Kyprides N."/>
            <person name="Woyke T."/>
            <person name="Gelfand M."/>
        </authorList>
    </citation>
    <scope>NUCLEOTIDE SEQUENCE [LARGE SCALE GENOMIC DNA]</scope>
    <source>
        <strain evidence="10 13">LF13</strain>
    </source>
</reference>
<evidence type="ECO:0000313" key="10">
    <source>
        <dbReference type="EMBL" id="APF20561.1"/>
    </source>
</evidence>
<evidence type="ECO:0000256" key="4">
    <source>
        <dbReference type="ARBA" id="ARBA00022475"/>
    </source>
</evidence>
<dbReference type="PaxDb" id="880073-Calab_1303"/>
<feature type="transmembrane region" description="Helical" evidence="8">
    <location>
        <begin position="221"/>
        <end position="243"/>
    </location>
</feature>
<evidence type="ECO:0000256" key="7">
    <source>
        <dbReference type="ARBA" id="ARBA00023136"/>
    </source>
</evidence>
<dbReference type="Pfam" id="PF12698">
    <property type="entry name" value="ABC2_membrane_3"/>
    <property type="match status" value="1"/>
</dbReference>
<dbReference type="GO" id="GO:0005886">
    <property type="term" value="C:plasma membrane"/>
    <property type="evidence" value="ECO:0007669"/>
    <property type="project" value="UniProtKB-SubCell"/>
</dbReference>
<keyword evidence="12" id="KW-1185">Reference proteome</keyword>
<evidence type="ECO:0000256" key="3">
    <source>
        <dbReference type="ARBA" id="ARBA00022448"/>
    </source>
</evidence>
<dbReference type="PANTHER" id="PTHR30294:SF29">
    <property type="entry name" value="MULTIDRUG ABC TRANSPORTER PERMEASE YBHS-RELATED"/>
    <property type="match status" value="1"/>
</dbReference>
<feature type="transmembrane region" description="Helical" evidence="8">
    <location>
        <begin position="344"/>
        <end position="362"/>
    </location>
</feature>
<dbReference type="FunCoup" id="H1XYQ9">
    <property type="interactions" value="269"/>
</dbReference>
<evidence type="ECO:0000313" key="11">
    <source>
        <dbReference type="EMBL" id="EHO40928.1"/>
    </source>
</evidence>
<protein>
    <submittedName>
        <fullName evidence="10">ABC-2 type transport system permease protein</fullName>
    </submittedName>
    <submittedName>
        <fullName evidence="11">ABC-2 type transporter</fullName>
    </submittedName>
</protein>
<feature type="transmembrane region" description="Helical" evidence="8">
    <location>
        <begin position="171"/>
        <end position="195"/>
    </location>
</feature>
<dbReference type="AlphaFoldDB" id="H1XYQ9"/>
<dbReference type="EMBL" id="CM001402">
    <property type="protein sequence ID" value="EHO40928.1"/>
    <property type="molecule type" value="Genomic_DNA"/>
</dbReference>
<proteinExistence type="inferred from homology"/>
<dbReference type="RefSeq" id="WP_006928005.1">
    <property type="nucleotide sequence ID" value="NZ_CM001402.1"/>
</dbReference>
<evidence type="ECO:0000256" key="1">
    <source>
        <dbReference type="ARBA" id="ARBA00004651"/>
    </source>
</evidence>